<dbReference type="Proteomes" id="UP000320781">
    <property type="component" value="Unassembled WGS sequence"/>
</dbReference>
<reference evidence="4 5" key="1">
    <citation type="submission" date="2019-03" db="EMBL/GenBank/DDBJ databases">
        <title>Metabolic potential of uncultured bacteria and archaea associated with petroleum seepage in deep-sea sediments.</title>
        <authorList>
            <person name="Dong X."/>
            <person name="Hubert C."/>
        </authorList>
    </citation>
    <scope>NUCLEOTIDE SEQUENCE [LARGE SCALE GENOMIC DNA]</scope>
    <source>
        <strain evidence="4">E44_bin92</strain>
    </source>
</reference>
<keyword evidence="2" id="KW-1003">Cell membrane</keyword>
<feature type="non-terminal residue" evidence="4">
    <location>
        <position position="86"/>
    </location>
</feature>
<dbReference type="EMBL" id="SOKU01000211">
    <property type="protein sequence ID" value="TES85466.1"/>
    <property type="molecule type" value="Genomic_DNA"/>
</dbReference>
<name>A0A523QIR3_UNCAE</name>
<protein>
    <submittedName>
        <fullName evidence="4">ABC transporter permease</fullName>
    </submittedName>
</protein>
<accession>A0A523QIR3</accession>
<dbReference type="GO" id="GO:0005886">
    <property type="term" value="C:plasma membrane"/>
    <property type="evidence" value="ECO:0007669"/>
    <property type="project" value="TreeGrafter"/>
</dbReference>
<organism evidence="4 5">
    <name type="scientific">Aerophobetes bacterium</name>
    <dbReference type="NCBI Taxonomy" id="2030807"/>
    <lineage>
        <taxon>Bacteria</taxon>
        <taxon>Candidatus Aerophobota</taxon>
    </lineage>
</organism>
<comment type="caution">
    <text evidence="4">The sequence shown here is derived from an EMBL/GenBank/DDBJ whole genome shotgun (WGS) entry which is preliminary data.</text>
</comment>
<dbReference type="PANTHER" id="PTHR32196">
    <property type="entry name" value="ABC TRANSPORTER PERMEASE PROTEIN YPHD-RELATED-RELATED"/>
    <property type="match status" value="1"/>
</dbReference>
<dbReference type="AlphaFoldDB" id="A0A523QIR3"/>
<feature type="transmembrane region" description="Helical" evidence="3">
    <location>
        <begin position="51"/>
        <end position="71"/>
    </location>
</feature>
<evidence type="ECO:0000256" key="3">
    <source>
        <dbReference type="SAM" id="Phobius"/>
    </source>
</evidence>
<evidence type="ECO:0000256" key="1">
    <source>
        <dbReference type="ARBA" id="ARBA00022448"/>
    </source>
</evidence>
<gene>
    <name evidence="4" type="ORF">E3J95_04340</name>
</gene>
<keyword evidence="3" id="KW-0812">Transmembrane</keyword>
<keyword evidence="3" id="KW-0472">Membrane</keyword>
<proteinExistence type="predicted"/>
<evidence type="ECO:0000313" key="4">
    <source>
        <dbReference type="EMBL" id="TES85466.1"/>
    </source>
</evidence>
<evidence type="ECO:0000256" key="2">
    <source>
        <dbReference type="ARBA" id="ARBA00022519"/>
    </source>
</evidence>
<dbReference type="PANTHER" id="PTHR32196:SF32">
    <property type="entry name" value="XYLOSE TRANSPORT SYSTEM PERMEASE PROTEIN XYLH"/>
    <property type="match status" value="1"/>
</dbReference>
<keyword evidence="1" id="KW-0813">Transport</keyword>
<keyword evidence="3" id="KW-1133">Transmembrane helix</keyword>
<keyword evidence="2" id="KW-0997">Cell inner membrane</keyword>
<feature type="transmembrane region" description="Helical" evidence="3">
    <location>
        <begin position="21"/>
        <end position="39"/>
    </location>
</feature>
<sequence>MSNRQERITELLRRIILVREAIISLIALGLVVLFYFTSFQHKFLSPDVLRTMFIAAPEIGIIVIGVTLLMIAGEFDLSVGSVSGFS</sequence>
<evidence type="ECO:0000313" key="5">
    <source>
        <dbReference type="Proteomes" id="UP000320781"/>
    </source>
</evidence>